<keyword evidence="1" id="KW-0285">Flavoprotein</keyword>
<dbReference type="InterPro" id="IPR013785">
    <property type="entry name" value="Aldolase_TIM"/>
</dbReference>
<sequence length="315" mass="34775">MNCPGDELSVSRPHPLSPLRRERFAGLAKAMKDVPSVLAIAQLGNAGRMTPENITAHPISASDPRALTLEEIKNEVIRDFVFAAKFCKEAIRKEIPAESGFIIGIKMNSVEFQNKGLRSEEAVFMCKEYDRVGFDFIELSGGTVEKLAFQHLSDSTRAREAFFLEFAKEIKPAVKNAAVYLTGRFRTVPAMVKAIEDGITDAIGLGRPIGAELDLPAKILAGKVQSAKLNLMEDNYAVSNAICNVQMWQAQQTPYSENVDISDGLLDASDEKVATEFKDAFMKFMENMESILAKVNGRPLPFVTTLVEHCQQDLI</sequence>
<organism evidence="3 4">
    <name type="scientific">Ditylenchus destructor</name>
    <dbReference type="NCBI Taxonomy" id="166010"/>
    <lineage>
        <taxon>Eukaryota</taxon>
        <taxon>Metazoa</taxon>
        <taxon>Ecdysozoa</taxon>
        <taxon>Nematoda</taxon>
        <taxon>Chromadorea</taxon>
        <taxon>Rhabditida</taxon>
        <taxon>Tylenchina</taxon>
        <taxon>Tylenchomorpha</taxon>
        <taxon>Sphaerularioidea</taxon>
        <taxon>Anguinidae</taxon>
        <taxon>Anguininae</taxon>
        <taxon>Ditylenchus</taxon>
    </lineage>
</organism>
<accession>A0AAD4MF49</accession>
<evidence type="ECO:0000256" key="1">
    <source>
        <dbReference type="ARBA" id="ARBA00022630"/>
    </source>
</evidence>
<dbReference type="Gene3D" id="3.20.20.70">
    <property type="entry name" value="Aldolase class I"/>
    <property type="match status" value="2"/>
</dbReference>
<keyword evidence="2" id="KW-0560">Oxidoreductase</keyword>
<evidence type="ECO:0000256" key="2">
    <source>
        <dbReference type="ARBA" id="ARBA00023002"/>
    </source>
</evidence>
<dbReference type="AlphaFoldDB" id="A0AAD4MF49"/>
<reference evidence="3" key="1">
    <citation type="submission" date="2022-01" db="EMBL/GenBank/DDBJ databases">
        <title>Genome Sequence Resource for Two Populations of Ditylenchus destructor, the Migratory Endoparasitic Phytonematode.</title>
        <authorList>
            <person name="Zhang H."/>
            <person name="Lin R."/>
            <person name="Xie B."/>
        </authorList>
    </citation>
    <scope>NUCLEOTIDE SEQUENCE</scope>
    <source>
        <strain evidence="3">BazhouSP</strain>
    </source>
</reference>
<dbReference type="PANTHER" id="PTHR43656">
    <property type="entry name" value="BINDING OXIDOREDUCTASE, PUTATIVE (AFU_ORTHOLOGUE AFUA_2G08260)-RELATED"/>
    <property type="match status" value="1"/>
</dbReference>
<comment type="caution">
    <text evidence="3">The sequence shown here is derived from an EMBL/GenBank/DDBJ whole genome shotgun (WGS) entry which is preliminary data.</text>
</comment>
<dbReference type="Proteomes" id="UP001201812">
    <property type="component" value="Unassembled WGS sequence"/>
</dbReference>
<keyword evidence="4" id="KW-1185">Reference proteome</keyword>
<dbReference type="EMBL" id="JAKKPZ010000928">
    <property type="protein sequence ID" value="KAI1691441.1"/>
    <property type="molecule type" value="Genomic_DNA"/>
</dbReference>
<name>A0AAD4MF49_9BILA</name>
<evidence type="ECO:0000313" key="4">
    <source>
        <dbReference type="Proteomes" id="UP001201812"/>
    </source>
</evidence>
<evidence type="ECO:0000313" key="3">
    <source>
        <dbReference type="EMBL" id="KAI1691441.1"/>
    </source>
</evidence>
<proteinExistence type="predicted"/>
<dbReference type="GO" id="GO:0016491">
    <property type="term" value="F:oxidoreductase activity"/>
    <property type="evidence" value="ECO:0007669"/>
    <property type="project" value="UniProtKB-KW"/>
</dbReference>
<dbReference type="InterPro" id="IPR051799">
    <property type="entry name" value="NADH_flavin_oxidoreductase"/>
</dbReference>
<protein>
    <submittedName>
        <fullName evidence="3">NADH-dependent flavin oxidoreductase nadA</fullName>
    </submittedName>
</protein>
<dbReference type="PANTHER" id="PTHR43656:SF5">
    <property type="entry name" value="NADH:FLAVIN OXIDOREDUCTASE_NADH OXIDASE N-TERMINAL DOMAIN-CONTAINING PROTEIN"/>
    <property type="match status" value="1"/>
</dbReference>
<dbReference type="SUPFAM" id="SSF51395">
    <property type="entry name" value="FMN-linked oxidoreductases"/>
    <property type="match status" value="1"/>
</dbReference>
<gene>
    <name evidence="3" type="ORF">DdX_21885</name>
</gene>